<organism evidence="2 3">
    <name type="scientific">Pontibacillus halophilus JSM 076056 = DSM 19796</name>
    <dbReference type="NCBI Taxonomy" id="1385510"/>
    <lineage>
        <taxon>Bacteria</taxon>
        <taxon>Bacillati</taxon>
        <taxon>Bacillota</taxon>
        <taxon>Bacilli</taxon>
        <taxon>Bacillales</taxon>
        <taxon>Bacillaceae</taxon>
        <taxon>Pontibacillus</taxon>
    </lineage>
</organism>
<accession>A0A0A5GJJ7</accession>
<feature type="transmembrane region" description="Helical" evidence="1">
    <location>
        <begin position="84"/>
        <end position="103"/>
    </location>
</feature>
<gene>
    <name evidence="2" type="ORF">N781_04165</name>
</gene>
<evidence type="ECO:0000313" key="3">
    <source>
        <dbReference type="Proteomes" id="UP000030528"/>
    </source>
</evidence>
<keyword evidence="1" id="KW-0472">Membrane</keyword>
<keyword evidence="3" id="KW-1185">Reference proteome</keyword>
<keyword evidence="1" id="KW-0812">Transmembrane</keyword>
<dbReference type="RefSeq" id="WP_026800873.1">
    <property type="nucleotide sequence ID" value="NZ_AULI01000010.1"/>
</dbReference>
<sequence>MLFTVGVYIMMGMVLLLITSILGIKKTRKSNPIPFVALVFLIVGAIASFLSILGSIYIWQAVELLRLQGVEWSSIENMTKGSEVAVIGSLCFGFINLLAFYFFEKRLMTDSEQSLNKENGLL</sequence>
<comment type="caution">
    <text evidence="2">The sequence shown here is derived from an EMBL/GenBank/DDBJ whole genome shotgun (WGS) entry which is preliminary data.</text>
</comment>
<dbReference type="Proteomes" id="UP000030528">
    <property type="component" value="Unassembled WGS sequence"/>
</dbReference>
<proteinExistence type="predicted"/>
<protein>
    <submittedName>
        <fullName evidence="2">Uncharacterized protein</fullName>
    </submittedName>
</protein>
<dbReference type="EMBL" id="AVPE01000010">
    <property type="protein sequence ID" value="KGX91388.1"/>
    <property type="molecule type" value="Genomic_DNA"/>
</dbReference>
<evidence type="ECO:0000256" key="1">
    <source>
        <dbReference type="SAM" id="Phobius"/>
    </source>
</evidence>
<feature type="transmembrane region" description="Helical" evidence="1">
    <location>
        <begin position="6"/>
        <end position="24"/>
    </location>
</feature>
<reference evidence="2 3" key="1">
    <citation type="submission" date="2013-08" db="EMBL/GenBank/DDBJ databases">
        <authorList>
            <person name="Huang J."/>
            <person name="Wang G."/>
        </authorList>
    </citation>
    <scope>NUCLEOTIDE SEQUENCE [LARGE SCALE GENOMIC DNA]</scope>
    <source>
        <strain evidence="2 3">JSM 076056</strain>
    </source>
</reference>
<feature type="transmembrane region" description="Helical" evidence="1">
    <location>
        <begin position="36"/>
        <end position="59"/>
    </location>
</feature>
<name>A0A0A5GJJ7_9BACI</name>
<dbReference type="AlphaFoldDB" id="A0A0A5GJJ7"/>
<evidence type="ECO:0000313" key="2">
    <source>
        <dbReference type="EMBL" id="KGX91388.1"/>
    </source>
</evidence>
<keyword evidence="1" id="KW-1133">Transmembrane helix</keyword>